<feature type="transmembrane region" description="Helical" evidence="2">
    <location>
        <begin position="101"/>
        <end position="119"/>
    </location>
</feature>
<keyword evidence="2" id="KW-1133">Transmembrane helix</keyword>
<keyword evidence="4" id="KW-1185">Reference proteome</keyword>
<gene>
    <name evidence="3" type="ORF">ACFP57_06650</name>
</gene>
<name>A0ABW1WZX3_9ACTN</name>
<dbReference type="EMBL" id="JBHSUA010000015">
    <property type="protein sequence ID" value="MFC6396665.1"/>
    <property type="molecule type" value="Genomic_DNA"/>
</dbReference>
<evidence type="ECO:0000256" key="1">
    <source>
        <dbReference type="SAM" id="MobiDB-lite"/>
    </source>
</evidence>
<dbReference type="Proteomes" id="UP001596266">
    <property type="component" value="Unassembled WGS sequence"/>
</dbReference>
<feature type="transmembrane region" description="Helical" evidence="2">
    <location>
        <begin position="131"/>
        <end position="152"/>
    </location>
</feature>
<evidence type="ECO:0000313" key="4">
    <source>
        <dbReference type="Proteomes" id="UP001596266"/>
    </source>
</evidence>
<feature type="transmembrane region" description="Helical" evidence="2">
    <location>
        <begin position="222"/>
        <end position="243"/>
    </location>
</feature>
<protein>
    <submittedName>
        <fullName evidence="3">DUF2079 domain-containing protein</fullName>
    </submittedName>
</protein>
<keyword evidence="2" id="KW-0472">Membrane</keyword>
<keyword evidence="2" id="KW-0812">Transmembrane</keyword>
<feature type="compositionally biased region" description="Pro residues" evidence="1">
    <location>
        <begin position="304"/>
        <end position="319"/>
    </location>
</feature>
<dbReference type="RefSeq" id="WP_343884351.1">
    <property type="nucleotide sequence ID" value="NZ_BAAAKI010000001.1"/>
</dbReference>
<feature type="region of interest" description="Disordered" evidence="1">
    <location>
        <begin position="298"/>
        <end position="335"/>
    </location>
</feature>
<proteinExistence type="predicted"/>
<reference evidence="4" key="1">
    <citation type="journal article" date="2019" name="Int. J. Syst. Evol. Microbiol.">
        <title>The Global Catalogue of Microorganisms (GCM) 10K type strain sequencing project: providing services to taxonomists for standard genome sequencing and annotation.</title>
        <authorList>
            <consortium name="The Broad Institute Genomics Platform"/>
            <consortium name="The Broad Institute Genome Sequencing Center for Infectious Disease"/>
            <person name="Wu L."/>
            <person name="Ma J."/>
        </authorList>
    </citation>
    <scope>NUCLEOTIDE SEQUENCE [LARGE SCALE GENOMIC DNA]</scope>
    <source>
        <strain evidence="4">CGMCC 1.15277</strain>
    </source>
</reference>
<accession>A0ABW1WZX3</accession>
<feature type="transmembrane region" description="Helical" evidence="2">
    <location>
        <begin position="158"/>
        <end position="179"/>
    </location>
</feature>
<evidence type="ECO:0000313" key="3">
    <source>
        <dbReference type="EMBL" id="MFC6396665.1"/>
    </source>
</evidence>
<evidence type="ECO:0000256" key="2">
    <source>
        <dbReference type="SAM" id="Phobius"/>
    </source>
</evidence>
<organism evidence="3 4">
    <name type="scientific">Luteococcus sanguinis</name>
    <dbReference type="NCBI Taxonomy" id="174038"/>
    <lineage>
        <taxon>Bacteria</taxon>
        <taxon>Bacillati</taxon>
        <taxon>Actinomycetota</taxon>
        <taxon>Actinomycetes</taxon>
        <taxon>Propionibacteriales</taxon>
        <taxon>Propionibacteriaceae</taxon>
        <taxon>Luteococcus</taxon>
    </lineage>
</organism>
<feature type="transmembrane region" description="Helical" evidence="2">
    <location>
        <begin position="20"/>
        <end position="41"/>
    </location>
</feature>
<dbReference type="InterPro" id="IPR018650">
    <property type="entry name" value="STSV1_Orf64"/>
</dbReference>
<sequence>MDTPTQNPTRRAANTPAARLLALSLGLLTTLVYSLAGFRLYATLRSGMDLAIFDQAVRELSHFRAPTSAMKSPGMNLFGDHLHPVIALAAPFCWIWDDARMLIVVQSLAIGLTVAILTLTASRHFPSPRGLVLSGALGLSLATALGVQYGALFDFHEVALGMPIVALVVAALAWTALAVKIIIPALSPNHAWAYAGAVRGIGEQLHTAWVAFVVDHSLTRTISLLALPVVFACLASPPVLALLPGLASRAVTDNPNYWQIFNHYNLVPATIVSFAALDGLRRLRAHARLRTSDWRPKRRDILAPCPPTPSRPTSRPPMASPSSDWASCWSRARPS</sequence>
<dbReference type="Pfam" id="PF09852">
    <property type="entry name" value="DUF2079"/>
    <property type="match status" value="1"/>
</dbReference>
<feature type="transmembrane region" description="Helical" evidence="2">
    <location>
        <begin position="263"/>
        <end position="280"/>
    </location>
</feature>
<comment type="caution">
    <text evidence="3">The sequence shown here is derived from an EMBL/GenBank/DDBJ whole genome shotgun (WGS) entry which is preliminary data.</text>
</comment>